<keyword evidence="1" id="KW-1133">Transmembrane helix</keyword>
<feature type="transmembrane region" description="Helical" evidence="1">
    <location>
        <begin position="359"/>
        <end position="379"/>
    </location>
</feature>
<dbReference type="Gene3D" id="3.30.2090.10">
    <property type="entry name" value="Multidrug efflux transporter AcrB TolC docking domain, DN and DC subdomains"/>
    <property type="match status" value="2"/>
</dbReference>
<evidence type="ECO:0000313" key="3">
    <source>
        <dbReference type="Proteomes" id="UP001597371"/>
    </source>
</evidence>
<feature type="transmembrane region" description="Helical" evidence="1">
    <location>
        <begin position="909"/>
        <end position="930"/>
    </location>
</feature>
<name>A0ABW5CMH4_9HYPH</name>
<dbReference type="Gene3D" id="3.30.70.1440">
    <property type="entry name" value="Multidrug efflux transporter AcrB pore domain"/>
    <property type="match status" value="1"/>
</dbReference>
<dbReference type="SUPFAM" id="SSF82714">
    <property type="entry name" value="Multidrug efflux transporter AcrB TolC docking domain, DN and DC subdomains"/>
    <property type="match status" value="2"/>
</dbReference>
<dbReference type="RefSeq" id="WP_209736669.1">
    <property type="nucleotide sequence ID" value="NZ_CP072611.1"/>
</dbReference>
<feature type="transmembrane region" description="Helical" evidence="1">
    <location>
        <begin position="333"/>
        <end position="352"/>
    </location>
</feature>
<dbReference type="InterPro" id="IPR001036">
    <property type="entry name" value="Acrflvin-R"/>
</dbReference>
<evidence type="ECO:0000313" key="2">
    <source>
        <dbReference type="EMBL" id="MFD2237197.1"/>
    </source>
</evidence>
<protein>
    <submittedName>
        <fullName evidence="2">Efflux RND transporter permease subunit</fullName>
    </submittedName>
</protein>
<dbReference type="InterPro" id="IPR027463">
    <property type="entry name" value="AcrB_DN_DC_subdom"/>
</dbReference>
<dbReference type="SUPFAM" id="SSF82693">
    <property type="entry name" value="Multidrug efflux transporter AcrB pore domain, PN1, PN2, PC1 and PC2 subdomains"/>
    <property type="match status" value="4"/>
</dbReference>
<keyword evidence="3" id="KW-1185">Reference proteome</keyword>
<gene>
    <name evidence="2" type="ORF">ACFSKQ_06920</name>
</gene>
<dbReference type="Proteomes" id="UP001597371">
    <property type="component" value="Unassembled WGS sequence"/>
</dbReference>
<reference evidence="3" key="1">
    <citation type="journal article" date="2019" name="Int. J. Syst. Evol. Microbiol.">
        <title>The Global Catalogue of Microorganisms (GCM) 10K type strain sequencing project: providing services to taxonomists for standard genome sequencing and annotation.</title>
        <authorList>
            <consortium name="The Broad Institute Genomics Platform"/>
            <consortium name="The Broad Institute Genome Sequencing Center for Infectious Disease"/>
            <person name="Wu L."/>
            <person name="Ma J."/>
        </authorList>
    </citation>
    <scope>NUCLEOTIDE SEQUENCE [LARGE SCALE GENOMIC DNA]</scope>
    <source>
        <strain evidence="3">ZS-35-S2</strain>
    </source>
</reference>
<dbReference type="Pfam" id="PF00873">
    <property type="entry name" value="ACR_tran"/>
    <property type="match status" value="1"/>
</dbReference>
<dbReference type="Gene3D" id="1.20.1640.10">
    <property type="entry name" value="Multidrug efflux transporter AcrB transmembrane domain"/>
    <property type="match status" value="2"/>
</dbReference>
<feature type="transmembrane region" description="Helical" evidence="1">
    <location>
        <begin position="951"/>
        <end position="970"/>
    </location>
</feature>
<proteinExistence type="predicted"/>
<dbReference type="EMBL" id="JBHUIJ010000006">
    <property type="protein sequence ID" value="MFD2237197.1"/>
    <property type="molecule type" value="Genomic_DNA"/>
</dbReference>
<feature type="transmembrane region" description="Helical" evidence="1">
    <location>
        <begin position="520"/>
        <end position="542"/>
    </location>
</feature>
<feature type="transmembrane region" description="Helical" evidence="1">
    <location>
        <begin position="12"/>
        <end position="32"/>
    </location>
</feature>
<feature type="transmembrane region" description="Helical" evidence="1">
    <location>
        <begin position="982"/>
        <end position="1008"/>
    </location>
</feature>
<evidence type="ECO:0000256" key="1">
    <source>
        <dbReference type="SAM" id="Phobius"/>
    </source>
</evidence>
<dbReference type="PRINTS" id="PR00702">
    <property type="entry name" value="ACRIFLAVINRP"/>
</dbReference>
<feature type="transmembrane region" description="Helical" evidence="1">
    <location>
        <begin position="880"/>
        <end position="903"/>
    </location>
</feature>
<organism evidence="2 3">
    <name type="scientific">Aureimonas populi</name>
    <dbReference type="NCBI Taxonomy" id="1701758"/>
    <lineage>
        <taxon>Bacteria</taxon>
        <taxon>Pseudomonadati</taxon>
        <taxon>Pseudomonadota</taxon>
        <taxon>Alphaproteobacteria</taxon>
        <taxon>Hyphomicrobiales</taxon>
        <taxon>Aurantimonadaceae</taxon>
        <taxon>Aureimonas</taxon>
    </lineage>
</organism>
<keyword evidence="1" id="KW-0812">Transmembrane</keyword>
<dbReference type="SUPFAM" id="SSF82866">
    <property type="entry name" value="Multidrug efflux transporter AcrB transmembrane domain"/>
    <property type="match status" value="2"/>
</dbReference>
<dbReference type="Gene3D" id="3.30.70.1320">
    <property type="entry name" value="Multidrug efflux transporter AcrB pore domain like"/>
    <property type="match status" value="1"/>
</dbReference>
<feature type="transmembrane region" description="Helical" evidence="1">
    <location>
        <begin position="385"/>
        <end position="409"/>
    </location>
</feature>
<keyword evidence="1" id="KW-0472">Membrane</keyword>
<feature type="transmembrane region" description="Helical" evidence="1">
    <location>
        <begin position="846"/>
        <end position="868"/>
    </location>
</feature>
<feature type="transmembrane region" description="Helical" evidence="1">
    <location>
        <begin position="462"/>
        <end position="488"/>
    </location>
</feature>
<comment type="caution">
    <text evidence="2">The sequence shown here is derived from an EMBL/GenBank/DDBJ whole genome shotgun (WGS) entry which is preliminary data.</text>
</comment>
<feature type="transmembrane region" description="Helical" evidence="1">
    <location>
        <begin position="430"/>
        <end position="450"/>
    </location>
</feature>
<dbReference type="PANTHER" id="PTHR32063:SF14">
    <property type="entry name" value="BLL4319 PROTEIN"/>
    <property type="match status" value="1"/>
</dbReference>
<sequence length="1027" mass="109815">MTLPELSLKRPVFITVLNLLIVLIGVVALTRLPVRELPQIISAEVTVTVAYTGASPEVIDAQISSVVEGALAGITGLRSMMSETERGSTRTVLTFDPGIDIDFAANDVRSAIDTIVAELPDDADPPVVEKNNSQAEPVLRLSLSSTSMTPMELTDWASRNLTERLSRLPGVARASIFGARDPAMRIWLDTSAMAEHSVTAQDVISALGSWNLELPTGDIETGARQIQLLARTRLGTPEEFSEIVVRDQGARPFLLGDVARVEVAPEATESNFRTNGVSGLGIGIQAQAQANTVLISEAVRAEVNRIVPNLPDGMTLEITSDEAVFIESTIAEVLRVFVEAIVLVMVVIFLFLGSVRLSLVPVVTIPISLLGAAISMLILGFSINILTLFALILAIGIVVDDAIIVLENIQRHKREGVTTIEAVRRGTNQVNFAVIAITAVLAAVFLPVSFMEGEIGQLFAEFGIVLTVAVLVSGFVALTLSPVLASLVMRDDERANLLTRTSERVLGALERTYRAILSRLLHAPVALLALTGFVMGMAWVVYGQLPQQLIPNEDRGQFRIYLAAPQGTSLERTDVITAQVEAILDPLRRTRSPEGVIESVSTIVGHTGDIRRAQIEVNLVPWNERSVTVEDVLAELGPQLDAVTDAMLMTRVTGGLGGGAEDGLQWMLGGPDVETAAEWAEELAELLEETGRFEEVEIDYAVNQPAAMITIDRARAQDLDVDAHAVTQTLQVLFASHSVGEYARDGRQYPVILQAAAGDRASLAALDRVQIRNERGDLIPLSSFVSVETGAAVPEIIRFDRAHSVEMEADLGEDADLGAAIAAVESAARELPAGATIAWQGQADDYLRASSGIVMVFALGLVIVYLVLAAQFESFTTPLTILLTVPLGLAGAVGTLFLAGASINIYSQVGLVLLVGLLAKNGILIVEFANQLREEGRSLYDAALEGAVTRLRPVIMTTITMVLGALPLALASGPGAESRRAVGLVITGGLSFGLLLTLFLIPVVYVLVERASSRGRRRPNVEHVPAL</sequence>
<dbReference type="Gene3D" id="3.30.70.1430">
    <property type="entry name" value="Multidrug efflux transporter AcrB pore domain"/>
    <property type="match status" value="2"/>
</dbReference>
<accession>A0ABW5CMH4</accession>
<dbReference type="PANTHER" id="PTHR32063">
    <property type="match status" value="1"/>
</dbReference>